<feature type="domain" description="MnmC-like methyltransferase" evidence="12">
    <location>
        <begin position="112"/>
        <end position="224"/>
    </location>
</feature>
<accession>A0AB38YCI3</accession>
<evidence type="ECO:0000256" key="8">
    <source>
        <dbReference type="ARBA" id="ARBA00023002"/>
    </source>
</evidence>
<dbReference type="NCBIfam" id="NF033855">
    <property type="entry name" value="tRNA_MNMC2"/>
    <property type="match status" value="1"/>
</dbReference>
<dbReference type="HAMAP" id="MF_01102">
    <property type="entry name" value="MnmC"/>
    <property type="match status" value="1"/>
</dbReference>
<evidence type="ECO:0000256" key="1">
    <source>
        <dbReference type="ARBA" id="ARBA00022490"/>
    </source>
</evidence>
<dbReference type="InterPro" id="IPR029063">
    <property type="entry name" value="SAM-dependent_MTases_sf"/>
</dbReference>
<dbReference type="GO" id="GO:0032259">
    <property type="term" value="P:methylation"/>
    <property type="evidence" value="ECO:0007669"/>
    <property type="project" value="UniProtKB-KW"/>
</dbReference>
<reference evidence="13" key="1">
    <citation type="submission" date="2022-07" db="EMBL/GenBank/DDBJ databases">
        <title>Complete genome sequence of Salinispirillum sp. LH10-3-1 capable of multiple carbohydrate inversion isolated from a soda lake.</title>
        <authorList>
            <person name="Liu J."/>
            <person name="Zhai Y."/>
            <person name="Zhang H."/>
            <person name="Yang H."/>
            <person name="Qu J."/>
            <person name="Li J."/>
        </authorList>
    </citation>
    <scope>NUCLEOTIDE SEQUENCE</scope>
    <source>
        <strain evidence="13">LH 10-3-1</strain>
    </source>
</reference>
<dbReference type="GO" id="GO:0004808">
    <property type="term" value="F:tRNA (5-methylaminomethyl-2-thiouridylate)(34)-methyltransferase activity"/>
    <property type="evidence" value="ECO:0007669"/>
    <property type="project" value="UniProtKB-EC"/>
</dbReference>
<dbReference type="PANTHER" id="PTHR13847:SF283">
    <property type="entry name" value="TRNA 5-METHYLAMINOMETHYL-2-THIOURIDINE BIOSYNTHESIS BIFUNCTIONAL PROTEIN MNMC"/>
    <property type="match status" value="1"/>
</dbReference>
<protein>
    <recommendedName>
        <fullName evidence="10">tRNA 5-methylaminomethyl-2-thiouridine biosynthesis bifunctional protein MnmC</fullName>
        <shortName evidence="10">tRNA mnm(5)s(2)U biosynthesis bifunctional protein</shortName>
    </recommendedName>
    <domain>
        <recommendedName>
            <fullName evidence="10">tRNA (mnm(5)s(2)U34)-methyltransferase</fullName>
            <ecNumber evidence="10">2.1.1.61</ecNumber>
        </recommendedName>
    </domain>
    <domain>
        <recommendedName>
            <fullName evidence="10">FAD-dependent cmnm(5)s(2)U34 oxidoreductase</fullName>
            <ecNumber evidence="10">1.5.-.-</ecNumber>
        </recommendedName>
    </domain>
</protein>
<evidence type="ECO:0000259" key="12">
    <source>
        <dbReference type="Pfam" id="PF05430"/>
    </source>
</evidence>
<keyword evidence="3 10" id="KW-0285">Flavoprotein</keyword>
<comment type="subcellular location">
    <subcellularLocation>
        <location evidence="10">Cytoplasm</location>
    </subcellularLocation>
</comment>
<feature type="domain" description="FAD dependent oxidoreductase" evidence="11">
    <location>
        <begin position="255"/>
        <end position="605"/>
    </location>
</feature>
<keyword evidence="8 10" id="KW-0560">Oxidoreductase</keyword>
<dbReference type="SUPFAM" id="SSF51905">
    <property type="entry name" value="FAD/NAD(P)-binding domain"/>
    <property type="match status" value="1"/>
</dbReference>
<dbReference type="GO" id="GO:0002097">
    <property type="term" value="P:tRNA wobble base modification"/>
    <property type="evidence" value="ECO:0007669"/>
    <property type="project" value="UniProtKB-UniRule"/>
</dbReference>
<evidence type="ECO:0000259" key="11">
    <source>
        <dbReference type="Pfam" id="PF01266"/>
    </source>
</evidence>
<dbReference type="InterPro" id="IPR017610">
    <property type="entry name" value="tRNA_S-uridine_synth_MnmC_C"/>
</dbReference>
<keyword evidence="4 10" id="KW-0808">Transferase</keyword>
<dbReference type="EC" id="2.1.1.61" evidence="10"/>
<comment type="function">
    <text evidence="10">Catalyzes the last two steps in the biosynthesis of 5-methylaminomethyl-2-thiouridine (mnm(5)s(2)U) at the wobble position (U34) in tRNA. Catalyzes the FAD-dependent demodification of cmnm(5)s(2)U34 to nm(5)s(2)U34, followed by the transfer of a methyl group from S-adenosyl-L-methionine to nm(5)s(2)U34, to form mnm(5)s(2)U34.</text>
</comment>
<dbReference type="InterPro" id="IPR023032">
    <property type="entry name" value="tRNA_MAMT_biosynth_bifunc_MnmC"/>
</dbReference>
<sequence>MQFADLEMRNGVPFSPRFDDIYFSRQGGTDETRHVFLGNNNLPERFPTELGQWFTIGETGFGTGLNFITTLHIWRETPRASRLHFISVEKYPVSPTTLRALLLPLREELPEVDEFLAQYHSLVPGWNRLSFSDAELSLFVGDALSGLNDIDGVVDAWYLDGFTPAKNGDLWNPTIYHAMARLSRPGTTVATFTAALPVREGLNAAGFLAGKCPGFGLKRTMCRGHFIGLHGPERPITNKQWWSRPIHALKPGQTVGVLGSGLAAAETAQRLRHRGYAVTLIAPDEPGSAASGNDQGAVYAKPGLEADPATCFYAHALSYRVRLWQSQGQFWPGKACGLVQVTSEKRWQRLAEAVNHPFAQLMQPISQAEASALSGVTLSGPALFFPQGGWLSPSQYCKDQLALIPRIATRADQLTFDATHQQWVVNANGTEIHRCDALVIAAGQHSNQFPQTEHLRLKPVRGQVSQAATPKGSPRTVVCGDSYLTPADDQGHWHFGASFDVGSDHNAVKSEDTLLNRSALAALAPEAAQAIENHTTVERAAVRATTPDYLPMSGPVLIEEALNSSPTNWYRHNNTSPLFLPGLYVLTGLGSKGLASSALCAEQLVCLMTGEPTPMGNMLGSRIHPGRFWRRT</sequence>
<feature type="region of interest" description="FAD-dependent cmnm(5)s(2)U34 oxidoreductase" evidence="10">
    <location>
        <begin position="258"/>
        <end position="632"/>
    </location>
</feature>
<dbReference type="Gene3D" id="3.30.9.10">
    <property type="entry name" value="D-Amino Acid Oxidase, subunit A, domain 2"/>
    <property type="match status" value="1"/>
</dbReference>
<evidence type="ECO:0000256" key="4">
    <source>
        <dbReference type="ARBA" id="ARBA00022679"/>
    </source>
</evidence>
<dbReference type="InterPro" id="IPR036188">
    <property type="entry name" value="FAD/NAD-bd_sf"/>
</dbReference>
<feature type="region of interest" description="tRNA (mnm(5)s(2)U34)-methyltransferase" evidence="10">
    <location>
        <begin position="1"/>
        <end position="227"/>
    </location>
</feature>
<keyword evidence="7 10" id="KW-0274">FAD</keyword>
<dbReference type="InterPro" id="IPR047785">
    <property type="entry name" value="tRNA_MNMC2"/>
</dbReference>
<proteinExistence type="inferred from homology"/>
<name>A0AB38YCI3_9GAMM</name>
<gene>
    <name evidence="10 13" type="primary">mnmC</name>
    <name evidence="13" type="ORF">NFC81_08530</name>
</gene>
<dbReference type="GO" id="GO:0005737">
    <property type="term" value="C:cytoplasm"/>
    <property type="evidence" value="ECO:0007669"/>
    <property type="project" value="UniProtKB-SubCell"/>
</dbReference>
<evidence type="ECO:0000313" key="13">
    <source>
        <dbReference type="EMBL" id="WLD56776.1"/>
    </source>
</evidence>
<dbReference type="RefSeq" id="WP_304994060.1">
    <property type="nucleotide sequence ID" value="NZ_CP101717.1"/>
</dbReference>
<evidence type="ECO:0000256" key="10">
    <source>
        <dbReference type="HAMAP-Rule" id="MF_01102"/>
    </source>
</evidence>
<keyword evidence="2 10" id="KW-0489">Methyltransferase</keyword>
<keyword evidence="1 10" id="KW-0963">Cytoplasm</keyword>
<comment type="similarity">
    <text evidence="10">In the N-terminal section; belongs to the methyltransferase superfamily. tRNA (mnm(5)s(2)U34)-methyltransferase family.</text>
</comment>
<evidence type="ECO:0000256" key="7">
    <source>
        <dbReference type="ARBA" id="ARBA00022827"/>
    </source>
</evidence>
<dbReference type="InterPro" id="IPR006076">
    <property type="entry name" value="FAD-dep_OxRdtase"/>
</dbReference>
<evidence type="ECO:0000256" key="9">
    <source>
        <dbReference type="ARBA" id="ARBA00023268"/>
    </source>
</evidence>
<keyword evidence="6 10" id="KW-0819">tRNA processing</keyword>
<dbReference type="GO" id="GO:0016645">
    <property type="term" value="F:oxidoreductase activity, acting on the CH-NH group of donors"/>
    <property type="evidence" value="ECO:0007669"/>
    <property type="project" value="InterPro"/>
</dbReference>
<comment type="catalytic activity">
    <reaction evidence="10">
        <text>5-aminomethyl-2-thiouridine(34) in tRNA + S-adenosyl-L-methionine = 5-methylaminomethyl-2-thiouridine(34) in tRNA + S-adenosyl-L-homocysteine + H(+)</text>
        <dbReference type="Rhea" id="RHEA:19569"/>
        <dbReference type="Rhea" id="RHEA-COMP:10195"/>
        <dbReference type="Rhea" id="RHEA-COMP:10197"/>
        <dbReference type="ChEBI" id="CHEBI:15378"/>
        <dbReference type="ChEBI" id="CHEBI:57856"/>
        <dbReference type="ChEBI" id="CHEBI:59789"/>
        <dbReference type="ChEBI" id="CHEBI:74454"/>
        <dbReference type="ChEBI" id="CHEBI:74455"/>
        <dbReference type="EC" id="2.1.1.61"/>
    </reaction>
</comment>
<dbReference type="GO" id="GO:0050660">
    <property type="term" value="F:flavin adenine dinucleotide binding"/>
    <property type="evidence" value="ECO:0007669"/>
    <property type="project" value="UniProtKB-UniRule"/>
</dbReference>
<dbReference type="NCBIfam" id="NF002481">
    <property type="entry name" value="PRK01747.1-2"/>
    <property type="match status" value="1"/>
</dbReference>
<dbReference type="NCBIfam" id="TIGR03197">
    <property type="entry name" value="MnmC_Cterm"/>
    <property type="match status" value="1"/>
</dbReference>
<dbReference type="PANTHER" id="PTHR13847">
    <property type="entry name" value="SARCOSINE DEHYDROGENASE-RELATED"/>
    <property type="match status" value="1"/>
</dbReference>
<organism evidence="13">
    <name type="scientific">Salinispirillum sp. LH 10-3-1</name>
    <dbReference type="NCBI Taxonomy" id="2952525"/>
    <lineage>
        <taxon>Bacteria</taxon>
        <taxon>Pseudomonadati</taxon>
        <taxon>Pseudomonadota</taxon>
        <taxon>Gammaproteobacteria</taxon>
        <taxon>Oceanospirillales</taxon>
        <taxon>Saccharospirillaceae</taxon>
        <taxon>Salinispirillum</taxon>
    </lineage>
</organism>
<keyword evidence="9 10" id="KW-0511">Multifunctional enzyme</keyword>
<comment type="cofactor">
    <cofactor evidence="10">
        <name>FAD</name>
        <dbReference type="ChEBI" id="CHEBI:57692"/>
    </cofactor>
</comment>
<dbReference type="AlphaFoldDB" id="A0AB38YCI3"/>
<evidence type="ECO:0000256" key="5">
    <source>
        <dbReference type="ARBA" id="ARBA00022691"/>
    </source>
</evidence>
<evidence type="ECO:0000256" key="2">
    <source>
        <dbReference type="ARBA" id="ARBA00022603"/>
    </source>
</evidence>
<dbReference type="Gene3D" id="3.50.50.60">
    <property type="entry name" value="FAD/NAD(P)-binding domain"/>
    <property type="match status" value="1"/>
</dbReference>
<dbReference type="Pfam" id="PF05430">
    <property type="entry name" value="Methyltransf_30"/>
    <property type="match status" value="1"/>
</dbReference>
<dbReference type="Pfam" id="PF01266">
    <property type="entry name" value="DAO"/>
    <property type="match status" value="1"/>
</dbReference>
<dbReference type="InterPro" id="IPR008471">
    <property type="entry name" value="MnmC-like_methylTransf"/>
</dbReference>
<dbReference type="EMBL" id="CP101717">
    <property type="protein sequence ID" value="WLD56776.1"/>
    <property type="molecule type" value="Genomic_DNA"/>
</dbReference>
<evidence type="ECO:0000256" key="6">
    <source>
        <dbReference type="ARBA" id="ARBA00022694"/>
    </source>
</evidence>
<dbReference type="EC" id="1.5.-.-" evidence="10"/>
<evidence type="ECO:0000256" key="3">
    <source>
        <dbReference type="ARBA" id="ARBA00022630"/>
    </source>
</evidence>
<dbReference type="Gene3D" id="3.40.50.150">
    <property type="entry name" value="Vaccinia Virus protein VP39"/>
    <property type="match status" value="1"/>
</dbReference>
<keyword evidence="5 10" id="KW-0949">S-adenosyl-L-methionine</keyword>
<comment type="similarity">
    <text evidence="10">In the C-terminal section; belongs to the DAO family.</text>
</comment>